<dbReference type="Proteomes" id="UP000737113">
    <property type="component" value="Unassembled WGS sequence"/>
</dbReference>
<accession>A0A972JLB6</accession>
<sequence>MKKFDINEFQRLSGASSKRLRHDPGQALLEKTPSASLTPEQQTTQFFNDLQGDWFGSKGWNIIAVPSQGSTPTSKGDFKLLVAPYAETLSFIDAGAPARNRGGSVDQFVAALKYQQRVFNRDTGEGLHVENGMFMNLSEIVNNNNQNQPLPEYSVARSGTIPHGDSIMLLSKLPLTEAGAPDIPDISTLPPDIGSPAPLGYLDPYLVPNPEINVSNPNANLRRDLELQAGEGFEILQTQTLILDSNNAGAINNIPFIVHHANATRMQAVFWLEKVRNNNTGQEFDQLQYTQIIDLAFHLKFGQEDPTNLITWPHVTINTMVKQ</sequence>
<gene>
    <name evidence="1" type="ORF">HC757_01760</name>
</gene>
<comment type="caution">
    <text evidence="1">The sequence shown here is derived from an EMBL/GenBank/DDBJ whole genome shotgun (WGS) entry which is preliminary data.</text>
</comment>
<reference evidence="1" key="1">
    <citation type="submission" date="2020-04" db="EMBL/GenBank/DDBJ databases">
        <title>Description of Shewanella salipaludis sp. nov., isolated from a salt marsh.</title>
        <authorList>
            <person name="Park S."/>
            <person name="Yoon J.-H."/>
        </authorList>
    </citation>
    <scope>NUCLEOTIDE SEQUENCE</scope>
    <source>
        <strain evidence="1">SHSM-M6</strain>
    </source>
</reference>
<keyword evidence="2" id="KW-1185">Reference proteome</keyword>
<evidence type="ECO:0000313" key="2">
    <source>
        <dbReference type="Proteomes" id="UP000737113"/>
    </source>
</evidence>
<protein>
    <submittedName>
        <fullName evidence="1">Uncharacterized protein</fullName>
    </submittedName>
</protein>
<dbReference type="NCBIfam" id="NF040572">
    <property type="entry name" value="heme_bind_FMP"/>
    <property type="match status" value="1"/>
</dbReference>
<dbReference type="RefSeq" id="WP_169562525.1">
    <property type="nucleotide sequence ID" value="NZ_JAAXYH010000001.1"/>
</dbReference>
<evidence type="ECO:0000313" key="1">
    <source>
        <dbReference type="EMBL" id="NMH63906.1"/>
    </source>
</evidence>
<dbReference type="AlphaFoldDB" id="A0A972JLB6"/>
<name>A0A972JLB6_9GAMM</name>
<organism evidence="1 2">
    <name type="scientific">Shewanella salipaludis</name>
    <dbReference type="NCBI Taxonomy" id="2723052"/>
    <lineage>
        <taxon>Bacteria</taxon>
        <taxon>Pseudomonadati</taxon>
        <taxon>Pseudomonadota</taxon>
        <taxon>Gammaproteobacteria</taxon>
        <taxon>Alteromonadales</taxon>
        <taxon>Shewanellaceae</taxon>
        <taxon>Shewanella</taxon>
    </lineage>
</organism>
<dbReference type="EMBL" id="JAAXYH010000001">
    <property type="protein sequence ID" value="NMH63906.1"/>
    <property type="molecule type" value="Genomic_DNA"/>
</dbReference>
<proteinExistence type="predicted"/>
<dbReference type="InterPro" id="IPR047975">
    <property type="entry name" value="Heme_bind_FMP"/>
</dbReference>